<comment type="caution">
    <text evidence="2">The sequence shown here is derived from an EMBL/GenBank/DDBJ whole genome shotgun (WGS) entry which is preliminary data.</text>
</comment>
<organism evidence="2 3">
    <name type="scientific">Solanum commersonii</name>
    <name type="common">Commerson's wild potato</name>
    <name type="synonym">Commerson's nightshade</name>
    <dbReference type="NCBI Taxonomy" id="4109"/>
    <lineage>
        <taxon>Eukaryota</taxon>
        <taxon>Viridiplantae</taxon>
        <taxon>Streptophyta</taxon>
        <taxon>Embryophyta</taxon>
        <taxon>Tracheophyta</taxon>
        <taxon>Spermatophyta</taxon>
        <taxon>Magnoliopsida</taxon>
        <taxon>eudicotyledons</taxon>
        <taxon>Gunneridae</taxon>
        <taxon>Pentapetalae</taxon>
        <taxon>asterids</taxon>
        <taxon>lamiids</taxon>
        <taxon>Solanales</taxon>
        <taxon>Solanaceae</taxon>
        <taxon>Solanoideae</taxon>
        <taxon>Solaneae</taxon>
        <taxon>Solanum</taxon>
    </lineage>
</organism>
<evidence type="ECO:0000313" key="3">
    <source>
        <dbReference type="Proteomes" id="UP000824120"/>
    </source>
</evidence>
<reference evidence="2 3" key="1">
    <citation type="submission" date="2020-09" db="EMBL/GenBank/DDBJ databases">
        <title>De no assembly of potato wild relative species, Solanum commersonii.</title>
        <authorList>
            <person name="Cho K."/>
        </authorList>
    </citation>
    <scope>NUCLEOTIDE SEQUENCE [LARGE SCALE GENOMIC DNA]</scope>
    <source>
        <strain evidence="2">LZ3.2</strain>
        <tissue evidence="2">Leaf</tissue>
    </source>
</reference>
<gene>
    <name evidence="2" type="ORF">H5410_002409</name>
</gene>
<dbReference type="EMBL" id="JACXVP010000001">
    <property type="protein sequence ID" value="KAG5630692.1"/>
    <property type="molecule type" value="Genomic_DNA"/>
</dbReference>
<keyword evidence="3" id="KW-1185">Reference proteome</keyword>
<name>A0A9J6B216_SOLCO</name>
<sequence length="87" mass="9978">MTTAPLYSSTTKGKEKEKEKEKKSVNCDVKQQYPFEGFNIVGEGPTKLMSSFAMDKQGDKDYHYLVNCSKLRFKQLDFAVAFPKKKD</sequence>
<evidence type="ECO:0000256" key="1">
    <source>
        <dbReference type="SAM" id="MobiDB-lite"/>
    </source>
</evidence>
<proteinExistence type="predicted"/>
<dbReference type="Proteomes" id="UP000824120">
    <property type="component" value="Chromosome 1"/>
</dbReference>
<evidence type="ECO:0000313" key="2">
    <source>
        <dbReference type="EMBL" id="KAG5630692.1"/>
    </source>
</evidence>
<feature type="compositionally biased region" description="Basic and acidic residues" evidence="1">
    <location>
        <begin position="12"/>
        <end position="23"/>
    </location>
</feature>
<feature type="compositionally biased region" description="Polar residues" evidence="1">
    <location>
        <begin position="1"/>
        <end position="11"/>
    </location>
</feature>
<feature type="region of interest" description="Disordered" evidence="1">
    <location>
        <begin position="1"/>
        <end position="23"/>
    </location>
</feature>
<accession>A0A9J6B216</accession>
<dbReference type="AlphaFoldDB" id="A0A9J6B216"/>
<protein>
    <submittedName>
        <fullName evidence="2">Uncharacterized protein</fullName>
    </submittedName>
</protein>